<proteinExistence type="predicted"/>
<organism evidence="3 4">
    <name type="scientific">Psychroserpens luteus</name>
    <dbReference type="NCBI Taxonomy" id="1434066"/>
    <lineage>
        <taxon>Bacteria</taxon>
        <taxon>Pseudomonadati</taxon>
        <taxon>Bacteroidota</taxon>
        <taxon>Flavobacteriia</taxon>
        <taxon>Flavobacteriales</taxon>
        <taxon>Flavobacteriaceae</taxon>
        <taxon>Psychroserpens</taxon>
    </lineage>
</organism>
<evidence type="ECO:0000313" key="4">
    <source>
        <dbReference type="Proteomes" id="UP001597548"/>
    </source>
</evidence>
<dbReference type="Pfam" id="PF00072">
    <property type="entry name" value="Response_reg"/>
    <property type="match status" value="1"/>
</dbReference>
<evidence type="ECO:0000313" key="3">
    <source>
        <dbReference type="EMBL" id="MFD2914611.1"/>
    </source>
</evidence>
<feature type="modified residue" description="4-aspartylphosphate" evidence="1">
    <location>
        <position position="65"/>
    </location>
</feature>
<evidence type="ECO:0000259" key="2">
    <source>
        <dbReference type="PROSITE" id="PS50110"/>
    </source>
</evidence>
<dbReference type="RefSeq" id="WP_194507707.1">
    <property type="nucleotide sequence ID" value="NZ_JADILU010000003.1"/>
</dbReference>
<evidence type="ECO:0000256" key="1">
    <source>
        <dbReference type="PROSITE-ProRule" id="PRU00169"/>
    </source>
</evidence>
<comment type="caution">
    <text evidence="3">The sequence shown here is derived from an EMBL/GenBank/DDBJ whole genome shotgun (WGS) entry which is preliminary data.</text>
</comment>
<keyword evidence="4" id="KW-1185">Reference proteome</keyword>
<dbReference type="EMBL" id="JBHUOS010000001">
    <property type="protein sequence ID" value="MFD2914611.1"/>
    <property type="molecule type" value="Genomic_DNA"/>
</dbReference>
<dbReference type="InterPro" id="IPR011006">
    <property type="entry name" value="CheY-like_superfamily"/>
</dbReference>
<reference evidence="4" key="1">
    <citation type="journal article" date="2019" name="Int. J. Syst. Evol. Microbiol.">
        <title>The Global Catalogue of Microorganisms (GCM) 10K type strain sequencing project: providing services to taxonomists for standard genome sequencing and annotation.</title>
        <authorList>
            <consortium name="The Broad Institute Genomics Platform"/>
            <consortium name="The Broad Institute Genome Sequencing Center for Infectious Disease"/>
            <person name="Wu L."/>
            <person name="Ma J."/>
        </authorList>
    </citation>
    <scope>NUCLEOTIDE SEQUENCE [LARGE SCALE GENOMIC DNA]</scope>
    <source>
        <strain evidence="4">KCTC 32514</strain>
    </source>
</reference>
<dbReference type="SUPFAM" id="SSF52172">
    <property type="entry name" value="CheY-like"/>
    <property type="match status" value="1"/>
</dbReference>
<dbReference type="Gene3D" id="3.40.50.2300">
    <property type="match status" value="1"/>
</dbReference>
<name>A0ABW5ZQF9_9FLAO</name>
<protein>
    <submittedName>
        <fullName evidence="3">Response regulator</fullName>
    </submittedName>
</protein>
<gene>
    <name evidence="3" type="ORF">ACFS29_03090</name>
</gene>
<dbReference type="InterPro" id="IPR052893">
    <property type="entry name" value="TCS_response_regulator"/>
</dbReference>
<sequence length="152" mass="17788">MKLNIMLVDDNKIDLFVNKKIIENSQIDSNVRTFVRAQSALSFLKIFEKNKEYKTMCIPDIIFLDINMPEMNGFQFLDEFNKLENVRDKNIKIYLLSSSTNIHDVIKAKSKRSCVGFISKPLTANNLNRVLRESRPYLIKQNHQNINTKVMM</sequence>
<accession>A0ABW5ZQF9</accession>
<dbReference type="PANTHER" id="PTHR44520">
    <property type="entry name" value="RESPONSE REGULATOR RCP1-RELATED"/>
    <property type="match status" value="1"/>
</dbReference>
<dbReference type="Proteomes" id="UP001597548">
    <property type="component" value="Unassembled WGS sequence"/>
</dbReference>
<keyword evidence="1" id="KW-0597">Phosphoprotein</keyword>
<dbReference type="PANTHER" id="PTHR44520:SF2">
    <property type="entry name" value="RESPONSE REGULATOR RCP1"/>
    <property type="match status" value="1"/>
</dbReference>
<dbReference type="InterPro" id="IPR001789">
    <property type="entry name" value="Sig_transdc_resp-reg_receiver"/>
</dbReference>
<dbReference type="PROSITE" id="PS50110">
    <property type="entry name" value="RESPONSE_REGULATORY"/>
    <property type="match status" value="1"/>
</dbReference>
<dbReference type="SMART" id="SM00448">
    <property type="entry name" value="REC"/>
    <property type="match status" value="1"/>
</dbReference>
<feature type="domain" description="Response regulatory" evidence="2">
    <location>
        <begin position="4"/>
        <end position="135"/>
    </location>
</feature>